<comment type="caution">
    <text evidence="5">The sequence shown here is derived from an EMBL/GenBank/DDBJ whole genome shotgun (WGS) entry which is preliminary data.</text>
</comment>
<dbReference type="InterPro" id="IPR000914">
    <property type="entry name" value="SBP_5_dom"/>
</dbReference>
<feature type="compositionally biased region" description="Polar residues" evidence="2">
    <location>
        <begin position="27"/>
        <end position="42"/>
    </location>
</feature>
<evidence type="ECO:0000256" key="2">
    <source>
        <dbReference type="SAM" id="MobiDB-lite"/>
    </source>
</evidence>
<dbReference type="Proteomes" id="UP001165962">
    <property type="component" value="Unassembled WGS sequence"/>
</dbReference>
<dbReference type="PANTHER" id="PTHR30290:SF64">
    <property type="entry name" value="ABC TRANSPORTER PERIPLASMIC BINDING PROTEIN"/>
    <property type="match status" value="1"/>
</dbReference>
<dbReference type="Gene3D" id="3.40.190.10">
    <property type="entry name" value="Periplasmic binding protein-like II"/>
    <property type="match status" value="1"/>
</dbReference>
<dbReference type="EMBL" id="JAAOIW010000008">
    <property type="protein sequence ID" value="NHN32528.1"/>
    <property type="molecule type" value="Genomic_DNA"/>
</dbReference>
<gene>
    <name evidence="5" type="ORF">G9U52_22045</name>
</gene>
<evidence type="ECO:0000256" key="1">
    <source>
        <dbReference type="ARBA" id="ARBA00022729"/>
    </source>
</evidence>
<evidence type="ECO:0000259" key="4">
    <source>
        <dbReference type="Pfam" id="PF00496"/>
    </source>
</evidence>
<evidence type="ECO:0000313" key="6">
    <source>
        <dbReference type="Proteomes" id="UP001165962"/>
    </source>
</evidence>
<accession>A0ABX0J988</accession>
<dbReference type="PROSITE" id="PS51257">
    <property type="entry name" value="PROKAR_LIPOPROTEIN"/>
    <property type="match status" value="1"/>
</dbReference>
<feature type="region of interest" description="Disordered" evidence="2">
    <location>
        <begin position="27"/>
        <end position="53"/>
    </location>
</feature>
<dbReference type="PANTHER" id="PTHR30290">
    <property type="entry name" value="PERIPLASMIC BINDING COMPONENT OF ABC TRANSPORTER"/>
    <property type="match status" value="1"/>
</dbReference>
<keyword evidence="6" id="KW-1185">Reference proteome</keyword>
<feature type="domain" description="Solute-binding protein family 5" evidence="4">
    <location>
        <begin position="102"/>
        <end position="456"/>
    </location>
</feature>
<feature type="signal peptide" evidence="3">
    <location>
        <begin position="1"/>
        <end position="24"/>
    </location>
</feature>
<feature type="chain" id="PRO_5045617696" evidence="3">
    <location>
        <begin position="25"/>
        <end position="550"/>
    </location>
</feature>
<name>A0ABX0J988_9BACL</name>
<dbReference type="Gene3D" id="3.10.105.10">
    <property type="entry name" value="Dipeptide-binding Protein, Domain 3"/>
    <property type="match status" value="1"/>
</dbReference>
<organism evidence="5 6">
    <name type="scientific">Paenibacillus agricola</name>
    <dbReference type="NCBI Taxonomy" id="2716264"/>
    <lineage>
        <taxon>Bacteria</taxon>
        <taxon>Bacillati</taxon>
        <taxon>Bacillota</taxon>
        <taxon>Bacilli</taxon>
        <taxon>Bacillales</taxon>
        <taxon>Paenibacillaceae</taxon>
        <taxon>Paenibacillus</taxon>
    </lineage>
</organism>
<dbReference type="Pfam" id="PF00496">
    <property type="entry name" value="SBP_bac_5"/>
    <property type="match status" value="1"/>
</dbReference>
<evidence type="ECO:0000256" key="3">
    <source>
        <dbReference type="SAM" id="SignalP"/>
    </source>
</evidence>
<dbReference type="SUPFAM" id="SSF53850">
    <property type="entry name" value="Periplasmic binding protein-like II"/>
    <property type="match status" value="1"/>
</dbReference>
<keyword evidence="1 3" id="KW-0732">Signal</keyword>
<proteinExistence type="predicted"/>
<protein>
    <submittedName>
        <fullName evidence="5">ABC transporter substrate-binding protein</fullName>
    </submittedName>
</protein>
<sequence>MKMQKSMTLMMLSFGILLTGCLGGNETGSSTATDAQPKSSQEAADKAPAPAATTTPKVDILKIAGSNNGYPSPFAFSSSGPFGYLRNSLIFDTLTWKDDKGVIPWLAKSWEVTNNGLTYTFKLEENVEWHDGKAFTAEDVVFSFNYYKTYPFNWNGDISQIKSVEKINDLTVAFNLNNKYAPFLSDLVGIVPIIPKHVWEKVTKPIEFRDDAALVGTGPYKLKKYESASGQYLYAANDKFFKGQVLVNELAFVSASNKLLALQNGEIDQTYTSSYADVQTAEKAGLKTIKSEPAGSVVRISFNLEHAKLGDKRLRQAIAYALNREEISAKITGGQPMVGNAGVIPTDSPWYNKNVKQYAYDVAQAEKILDELGYKKNADGMRENLKLNLMTSSTMQDATMMKEMLKKVGIELNLVQLDSAAFAVALGENNYDIALTGHVGASGDPDYLRLWFSGQAANMWSSRGKSLKLDEFHKLAEQQMQELDEGKRREIVNQMQDILAEELPTLVLYHRPFYDIHKAATFDRWKNTYGGIADGMPLWENKVFLIDLKK</sequence>
<dbReference type="Gene3D" id="3.90.76.10">
    <property type="entry name" value="Dipeptide-binding Protein, Domain 1"/>
    <property type="match status" value="1"/>
</dbReference>
<evidence type="ECO:0000313" key="5">
    <source>
        <dbReference type="EMBL" id="NHN32528.1"/>
    </source>
</evidence>
<dbReference type="InterPro" id="IPR039424">
    <property type="entry name" value="SBP_5"/>
</dbReference>
<reference evidence="5" key="1">
    <citation type="submission" date="2020-03" db="EMBL/GenBank/DDBJ databases">
        <title>Draft sequencing of Paenibacilllus sp. S3N08.</title>
        <authorList>
            <person name="Kim D.-U."/>
        </authorList>
    </citation>
    <scope>NUCLEOTIDE SEQUENCE</scope>
    <source>
        <strain evidence="5">S3N08</strain>
    </source>
</reference>